<dbReference type="AlphaFoldDB" id="A0AAV7K2U5"/>
<protein>
    <submittedName>
        <fullName evidence="1">Uncharacterized protein</fullName>
    </submittedName>
</protein>
<name>A0AAV7K2U5_9METZ</name>
<evidence type="ECO:0000313" key="2">
    <source>
        <dbReference type="Proteomes" id="UP001165289"/>
    </source>
</evidence>
<keyword evidence="2" id="KW-1185">Reference proteome</keyword>
<evidence type="ECO:0000313" key="1">
    <source>
        <dbReference type="EMBL" id="KAI6655518.1"/>
    </source>
</evidence>
<proteinExistence type="predicted"/>
<dbReference type="SUPFAM" id="SSF55315">
    <property type="entry name" value="L30e-like"/>
    <property type="match status" value="1"/>
</dbReference>
<comment type="caution">
    <text evidence="1">The sequence shown here is derived from an EMBL/GenBank/DDBJ whole genome shotgun (WGS) entry which is preliminary data.</text>
</comment>
<dbReference type="EMBL" id="JAKMXF010000188">
    <property type="protein sequence ID" value="KAI6655518.1"/>
    <property type="molecule type" value="Genomic_DNA"/>
</dbReference>
<sequence>MASKSLKVNISKHPYYPTVLTNFESDWQVVTGDSIAQFGNLLSRYLLEIKSILKGMSESDKIIKPVKPYIIGLNELIRCLEKDELEFVIVTNAIPEVMRFHLSQLFHKNETIFLVFEALNTLNELFNVKRLSCIGIKRNQLKFGIGKNMIEEIRVLFQMYNLSKSDYSIVKGKKRKSQEVHIYKYSKIKVK</sequence>
<dbReference type="Proteomes" id="UP001165289">
    <property type="component" value="Unassembled WGS sequence"/>
</dbReference>
<reference evidence="1 2" key="1">
    <citation type="journal article" date="2023" name="BMC Biol.">
        <title>The compact genome of the sponge Oopsacas minuta (Hexactinellida) is lacking key metazoan core genes.</title>
        <authorList>
            <person name="Santini S."/>
            <person name="Schenkelaars Q."/>
            <person name="Jourda C."/>
            <person name="Duchesne M."/>
            <person name="Belahbib H."/>
            <person name="Rocher C."/>
            <person name="Selva M."/>
            <person name="Riesgo A."/>
            <person name="Vervoort M."/>
            <person name="Leys S.P."/>
            <person name="Kodjabachian L."/>
            <person name="Le Bivic A."/>
            <person name="Borchiellini C."/>
            <person name="Claverie J.M."/>
            <person name="Renard E."/>
        </authorList>
    </citation>
    <scope>NUCLEOTIDE SEQUENCE [LARGE SCALE GENOMIC DNA]</scope>
    <source>
        <strain evidence="1">SPO-2</strain>
    </source>
</reference>
<dbReference type="InterPro" id="IPR029064">
    <property type="entry name" value="Ribosomal_eL30-like_sf"/>
</dbReference>
<organism evidence="1 2">
    <name type="scientific">Oopsacas minuta</name>
    <dbReference type="NCBI Taxonomy" id="111878"/>
    <lineage>
        <taxon>Eukaryota</taxon>
        <taxon>Metazoa</taxon>
        <taxon>Porifera</taxon>
        <taxon>Hexactinellida</taxon>
        <taxon>Hexasterophora</taxon>
        <taxon>Lyssacinosida</taxon>
        <taxon>Leucopsacidae</taxon>
        <taxon>Oopsacas</taxon>
    </lineage>
</organism>
<gene>
    <name evidence="1" type="ORF">LOD99_2017</name>
</gene>
<accession>A0AAV7K2U5</accession>